<protein>
    <recommendedName>
        <fullName evidence="2">Inner membrane protein YgaP-like transmembrane domain-containing protein</fullName>
    </recommendedName>
</protein>
<organism evidence="3">
    <name type="scientific">uncultured Alphaproteobacteria bacterium</name>
    <dbReference type="NCBI Taxonomy" id="91750"/>
    <lineage>
        <taxon>Bacteria</taxon>
        <taxon>Pseudomonadati</taxon>
        <taxon>Pseudomonadota</taxon>
        <taxon>Alphaproteobacteria</taxon>
        <taxon>environmental samples</taxon>
    </lineage>
</organism>
<evidence type="ECO:0000256" key="1">
    <source>
        <dbReference type="SAM" id="Phobius"/>
    </source>
</evidence>
<dbReference type="Gene3D" id="6.10.140.1340">
    <property type="match status" value="1"/>
</dbReference>
<dbReference type="Pfam" id="PF11127">
    <property type="entry name" value="YgaP-like_TM"/>
    <property type="match status" value="1"/>
</dbReference>
<keyword evidence="1" id="KW-1133">Transmembrane helix</keyword>
<dbReference type="InterPro" id="IPR021309">
    <property type="entry name" value="YgaP-like_TM"/>
</dbReference>
<evidence type="ECO:0000259" key="2">
    <source>
        <dbReference type="Pfam" id="PF11127"/>
    </source>
</evidence>
<name>A0A212KI59_9PROT</name>
<proteinExistence type="predicted"/>
<reference evidence="3" key="1">
    <citation type="submission" date="2016-04" db="EMBL/GenBank/DDBJ databases">
        <authorList>
            <person name="Evans L.H."/>
            <person name="Alamgir A."/>
            <person name="Owens N."/>
            <person name="Weber N.D."/>
            <person name="Virtaneva K."/>
            <person name="Barbian K."/>
            <person name="Babar A."/>
            <person name="Rosenke K."/>
        </authorList>
    </citation>
    <scope>NUCLEOTIDE SEQUENCE</scope>
    <source>
        <strain evidence="3">86</strain>
    </source>
</reference>
<keyword evidence="1" id="KW-0812">Transmembrane</keyword>
<dbReference type="AlphaFoldDB" id="A0A212KI59"/>
<evidence type="ECO:0000313" key="3">
    <source>
        <dbReference type="EMBL" id="SBW11329.1"/>
    </source>
</evidence>
<feature type="domain" description="Inner membrane protein YgaP-like transmembrane" evidence="2">
    <location>
        <begin position="2"/>
        <end position="56"/>
    </location>
</feature>
<dbReference type="EMBL" id="FLUO01000002">
    <property type="protein sequence ID" value="SBW11329.1"/>
    <property type="molecule type" value="Genomic_DNA"/>
</dbReference>
<sequence length="67" mass="6945">MNLDKSVVSFAGAMVLAGVALGYWVSPWGYALSALIGLNLFQAGFTGFCPAAVLLKKLGVPPGNAFR</sequence>
<feature type="transmembrane region" description="Helical" evidence="1">
    <location>
        <begin position="31"/>
        <end position="55"/>
    </location>
</feature>
<accession>A0A212KI59</accession>
<keyword evidence="1" id="KW-0472">Membrane</keyword>
<gene>
    <name evidence="3" type="ORF">KL86APRO_20156</name>
</gene>
<feature type="transmembrane region" description="Helical" evidence="1">
    <location>
        <begin position="7"/>
        <end position="25"/>
    </location>
</feature>